<keyword evidence="14" id="KW-0460">Magnesium</keyword>
<comment type="subcellular location">
    <subcellularLocation>
        <location evidence="4">Cytoplasm</location>
    </subcellularLocation>
    <subcellularLocation>
        <location evidence="3">Nucleus</location>
    </subcellularLocation>
</comment>
<dbReference type="SUPFAM" id="SSF52058">
    <property type="entry name" value="L domain-like"/>
    <property type="match status" value="1"/>
</dbReference>
<evidence type="ECO:0000256" key="9">
    <source>
        <dbReference type="ARBA" id="ARBA00022722"/>
    </source>
</evidence>
<dbReference type="InterPro" id="IPR001611">
    <property type="entry name" value="Leu-rich_rpt"/>
</dbReference>
<dbReference type="PANTHER" id="PTHR12121">
    <property type="entry name" value="CARBON CATABOLITE REPRESSOR PROTEIN 4"/>
    <property type="match status" value="1"/>
</dbReference>
<evidence type="ECO:0000256" key="4">
    <source>
        <dbReference type="ARBA" id="ARBA00004496"/>
    </source>
</evidence>
<evidence type="ECO:0000256" key="22">
    <source>
        <dbReference type="ARBA" id="ARBA00033317"/>
    </source>
</evidence>
<evidence type="ECO:0000256" key="23">
    <source>
        <dbReference type="SAM" id="MobiDB-lite"/>
    </source>
</evidence>
<evidence type="ECO:0000256" key="1">
    <source>
        <dbReference type="ARBA" id="ARBA00001663"/>
    </source>
</evidence>
<evidence type="ECO:0000256" key="15">
    <source>
        <dbReference type="ARBA" id="ARBA00022884"/>
    </source>
</evidence>
<keyword evidence="18" id="KW-0539">Nucleus</keyword>
<evidence type="ECO:0000256" key="3">
    <source>
        <dbReference type="ARBA" id="ARBA00004123"/>
    </source>
</evidence>
<feature type="compositionally biased region" description="Basic and acidic residues" evidence="23">
    <location>
        <begin position="641"/>
        <end position="650"/>
    </location>
</feature>
<dbReference type="Pfam" id="PF00560">
    <property type="entry name" value="LRR_1"/>
    <property type="match status" value="1"/>
</dbReference>
<dbReference type="PROSITE" id="PS51450">
    <property type="entry name" value="LRR"/>
    <property type="match status" value="1"/>
</dbReference>
<keyword evidence="15" id="KW-0694">RNA-binding</keyword>
<keyword evidence="10" id="KW-0479">Metal-binding</keyword>
<proteinExistence type="inferred from homology"/>
<dbReference type="EC" id="3.1.13.4" evidence="6"/>
<organism evidence="25">
    <name type="scientific">Rhizopus microsporus var. microsporus</name>
    <dbReference type="NCBI Taxonomy" id="86635"/>
    <lineage>
        <taxon>Eukaryota</taxon>
        <taxon>Fungi</taxon>
        <taxon>Fungi incertae sedis</taxon>
        <taxon>Mucoromycota</taxon>
        <taxon>Mucoromycotina</taxon>
        <taxon>Mucoromycetes</taxon>
        <taxon>Mucorales</taxon>
        <taxon>Mucorineae</taxon>
        <taxon>Rhizopodaceae</taxon>
        <taxon>Rhizopus</taxon>
    </lineage>
</organism>
<dbReference type="FunFam" id="3.60.10.10:FF:000037">
    <property type="entry name" value="Glucose-repressible alcohol dehydrogenase transcriptional effector"/>
    <property type="match status" value="1"/>
</dbReference>
<feature type="compositionally biased region" description="Polar residues" evidence="23">
    <location>
        <begin position="654"/>
        <end position="665"/>
    </location>
</feature>
<dbReference type="VEuPathDB" id="FungiDB:BCV72DRAFT_232105"/>
<evidence type="ECO:0000256" key="20">
    <source>
        <dbReference type="ARBA" id="ARBA00030493"/>
    </source>
</evidence>
<evidence type="ECO:0000256" key="12">
    <source>
        <dbReference type="ARBA" id="ARBA00022801"/>
    </source>
</evidence>
<dbReference type="Pfam" id="PF03372">
    <property type="entry name" value="Exo_endo_phos"/>
    <property type="match status" value="1"/>
</dbReference>
<feature type="domain" description="Endonuclease/exonuclease/phosphatase" evidence="24">
    <location>
        <begin position="321"/>
        <end position="631"/>
    </location>
</feature>
<dbReference type="OrthoDB" id="428734at2759"/>
<evidence type="ECO:0000256" key="6">
    <source>
        <dbReference type="ARBA" id="ARBA00012161"/>
    </source>
</evidence>
<feature type="region of interest" description="Disordered" evidence="23">
    <location>
        <begin position="641"/>
        <end position="665"/>
    </location>
</feature>
<dbReference type="Gene3D" id="3.60.10.10">
    <property type="entry name" value="Endonuclease/exonuclease/phosphatase"/>
    <property type="match status" value="1"/>
</dbReference>
<dbReference type="SMART" id="SM00369">
    <property type="entry name" value="LRR_TYP"/>
    <property type="match status" value="2"/>
</dbReference>
<evidence type="ECO:0000256" key="19">
    <source>
        <dbReference type="ARBA" id="ARBA00023475"/>
    </source>
</evidence>
<keyword evidence="13" id="KW-0269">Exonuclease</keyword>
<evidence type="ECO:0000256" key="14">
    <source>
        <dbReference type="ARBA" id="ARBA00022842"/>
    </source>
</evidence>
<dbReference type="CDD" id="cd09097">
    <property type="entry name" value="Deadenylase_CCR4"/>
    <property type="match status" value="1"/>
</dbReference>
<evidence type="ECO:0000256" key="7">
    <source>
        <dbReference type="ARBA" id="ARBA00022490"/>
    </source>
</evidence>
<keyword evidence="11" id="KW-0677">Repeat</keyword>
<evidence type="ECO:0000256" key="16">
    <source>
        <dbReference type="ARBA" id="ARBA00023015"/>
    </source>
</evidence>
<dbReference type="GO" id="GO:0005737">
    <property type="term" value="C:cytoplasm"/>
    <property type="evidence" value="ECO:0007669"/>
    <property type="project" value="UniProtKB-SubCell"/>
</dbReference>
<dbReference type="GO" id="GO:0005634">
    <property type="term" value="C:nucleus"/>
    <property type="evidence" value="ECO:0007669"/>
    <property type="project" value="UniProtKB-SubCell"/>
</dbReference>
<keyword evidence="12" id="KW-0378">Hydrolase</keyword>
<comment type="cofactor">
    <cofactor evidence="2">
        <name>Mg(2+)</name>
        <dbReference type="ChEBI" id="CHEBI:18420"/>
    </cofactor>
</comment>
<keyword evidence="8" id="KW-0433">Leucine-rich repeat</keyword>
<evidence type="ECO:0000313" key="25">
    <source>
        <dbReference type="EMBL" id="ORE04069.1"/>
    </source>
</evidence>
<dbReference type="AlphaFoldDB" id="A0A1X0QWF7"/>
<keyword evidence="7" id="KW-0963">Cytoplasm</keyword>
<dbReference type="InterPro" id="IPR003591">
    <property type="entry name" value="Leu-rich_rpt_typical-subtyp"/>
</dbReference>
<dbReference type="InterPro" id="IPR005135">
    <property type="entry name" value="Endo/exonuclease/phosphatase"/>
</dbReference>
<gene>
    <name evidence="25" type="ORF">BCV72DRAFT_232105</name>
</gene>
<dbReference type="InterPro" id="IPR050410">
    <property type="entry name" value="CCR4/nocturin_mRNA_transcr"/>
</dbReference>
<evidence type="ECO:0000256" key="18">
    <source>
        <dbReference type="ARBA" id="ARBA00023242"/>
    </source>
</evidence>
<comment type="catalytic activity">
    <reaction evidence="1">
        <text>Exonucleolytic cleavage of poly(A) to 5'-AMP.</text>
        <dbReference type="EC" id="3.1.13.4"/>
    </reaction>
</comment>
<keyword evidence="17" id="KW-0804">Transcription</keyword>
<accession>A0A1X0QWF7</accession>
<dbReference type="GO" id="GO:0003723">
    <property type="term" value="F:RNA binding"/>
    <property type="evidence" value="ECO:0007669"/>
    <property type="project" value="UniProtKB-KW"/>
</dbReference>
<evidence type="ECO:0000256" key="11">
    <source>
        <dbReference type="ARBA" id="ARBA00022737"/>
    </source>
</evidence>
<dbReference type="SUPFAM" id="SSF56219">
    <property type="entry name" value="DNase I-like"/>
    <property type="match status" value="1"/>
</dbReference>
<reference evidence="25" key="1">
    <citation type="journal article" date="2016" name="Proc. Natl. Acad. Sci. U.S.A.">
        <title>Lipid metabolic changes in an early divergent fungus govern the establishment of a mutualistic symbiosis with endobacteria.</title>
        <authorList>
            <person name="Lastovetsky O.A."/>
            <person name="Gaspar M.L."/>
            <person name="Mondo S.J."/>
            <person name="LaButti K.M."/>
            <person name="Sandor L."/>
            <person name="Grigoriev I.V."/>
            <person name="Henry S.A."/>
            <person name="Pawlowska T.E."/>
        </authorList>
    </citation>
    <scope>NUCLEOTIDE SEQUENCE [LARGE SCALE GENOMIC DNA]</scope>
    <source>
        <strain evidence="25">ATCC 52814</strain>
    </source>
</reference>
<evidence type="ECO:0000256" key="8">
    <source>
        <dbReference type="ARBA" id="ARBA00022614"/>
    </source>
</evidence>
<name>A0A1X0QWF7_RHIZD</name>
<dbReference type="Proteomes" id="UP000242414">
    <property type="component" value="Unassembled WGS sequence"/>
</dbReference>
<comment type="similarity">
    <text evidence="5">Belongs to the CCR4/nocturin family.</text>
</comment>
<dbReference type="EMBL" id="KV921982">
    <property type="protein sequence ID" value="ORE04069.1"/>
    <property type="molecule type" value="Genomic_DNA"/>
</dbReference>
<feature type="region of interest" description="Disordered" evidence="23">
    <location>
        <begin position="101"/>
        <end position="123"/>
    </location>
</feature>
<dbReference type="InterPro" id="IPR036691">
    <property type="entry name" value="Endo/exonu/phosph_ase_sf"/>
</dbReference>
<evidence type="ECO:0000256" key="2">
    <source>
        <dbReference type="ARBA" id="ARBA00001946"/>
    </source>
</evidence>
<evidence type="ECO:0000256" key="10">
    <source>
        <dbReference type="ARBA" id="ARBA00022723"/>
    </source>
</evidence>
<keyword evidence="16" id="KW-0805">Transcription regulation</keyword>
<keyword evidence="9" id="KW-0540">Nuclease</keyword>
<evidence type="ECO:0000256" key="5">
    <source>
        <dbReference type="ARBA" id="ARBA00010774"/>
    </source>
</evidence>
<dbReference type="GO" id="GO:0046872">
    <property type="term" value="F:metal ion binding"/>
    <property type="evidence" value="ECO:0007669"/>
    <property type="project" value="UniProtKB-KW"/>
</dbReference>
<evidence type="ECO:0000259" key="24">
    <source>
        <dbReference type="Pfam" id="PF03372"/>
    </source>
</evidence>
<protein>
    <recommendedName>
        <fullName evidence="19">CCR4-Not complex 3'-5'-exoribonuclease subunit Ccr4</fullName>
        <ecNumber evidence="6">3.1.13.4</ecNumber>
    </recommendedName>
    <alternativeName>
        <fullName evidence="20">Carbon catabolite repressor protein 4</fullName>
    </alternativeName>
    <alternativeName>
        <fullName evidence="21">Cytoplasmic deadenylase</fullName>
    </alternativeName>
    <alternativeName>
        <fullName evidence="22">Glucose-repressible alcohol dehydrogenase transcriptional effector</fullName>
    </alternativeName>
</protein>
<dbReference type="PANTHER" id="PTHR12121:SF100">
    <property type="entry name" value="POLY(A)-SPECIFIC RIBONUCLEASE"/>
    <property type="match status" value="1"/>
</dbReference>
<dbReference type="GO" id="GO:0004535">
    <property type="term" value="F:poly(A)-specific ribonuclease activity"/>
    <property type="evidence" value="ECO:0007669"/>
    <property type="project" value="UniProtKB-EC"/>
</dbReference>
<sequence length="665" mass="74312">MSFDKEKENGPLNSNSYFNHSLHQMFNSGNVAAAFTTSPRTSPSVANYSMSMYGMPTTANANANTNTFGARFPLQPQAQPLLGGTPTEAATPHLARQLQYAQISRQSSSPHHHARAAAAMARNTPVSTAVTITDPNDPNKFANGHGAFKTKKTTTKANEENQTWTSLDMGGMGLKNISSAICNYKFLTALYINHNNLTYLMPSLAQLTQLRVLDISGNKLSMLPPELGMLINLRELLAFDNNLVTLPTEFGNLYQLETLGLEGNPIQADIKNILIKDGTQAVIMSLRENAPVGMPPPQREWVPVEGDTGEDDSDKFSVLCYNILCRKYATSQAYGYTPSWALSWDYRKELILTELSHYNADILCLQEVEMGNYEDELIEHFAKAGYEAIFFPKTRAKTMTEKERRVVDGCATLYKTSRFKLIEHQMIEYNQKALQRSDFKSADIYNRVMNKDNIAVLSLLEDVVTQQRVLVANTHLHWDPLFADVKLVQIGVMMEEIQKLANRHLNEGSVSYGHCSKLPTVICGDLNSAPDSGVYEFLSKGSVAHDHEDFGDHSYGVYTTEGLSHPYTLKSSYGTTQELSFTNFTPEFKGILDYIFYTTNTLEVTSVLGNIDNEYLSKVIGFPNAHFPSDHIPIMAEIKYKPNNKKDQTRPADFSSTNTIKNNRQ</sequence>
<dbReference type="InterPro" id="IPR032675">
    <property type="entry name" value="LRR_dom_sf"/>
</dbReference>
<evidence type="ECO:0000256" key="13">
    <source>
        <dbReference type="ARBA" id="ARBA00022839"/>
    </source>
</evidence>
<evidence type="ECO:0000256" key="21">
    <source>
        <dbReference type="ARBA" id="ARBA00031469"/>
    </source>
</evidence>
<dbReference type="Gene3D" id="3.80.10.10">
    <property type="entry name" value="Ribonuclease Inhibitor"/>
    <property type="match status" value="1"/>
</dbReference>
<evidence type="ECO:0000256" key="17">
    <source>
        <dbReference type="ARBA" id="ARBA00023163"/>
    </source>
</evidence>